<keyword evidence="2" id="KW-1185">Reference proteome</keyword>
<dbReference type="Proteomes" id="UP001196136">
    <property type="component" value="Unassembled WGS sequence"/>
</dbReference>
<gene>
    <name evidence="1" type="ORF">K1F36_07380</name>
</gene>
<dbReference type="InterPro" id="IPR011250">
    <property type="entry name" value="OMP/PagP_B-barrel"/>
</dbReference>
<dbReference type="RefSeq" id="WP_220113242.1">
    <property type="nucleotide sequence ID" value="NZ_JAHZSV010000007.1"/>
</dbReference>
<name>A0ABS7EQG8_9FLAO</name>
<reference evidence="1 2" key="1">
    <citation type="submission" date="2021-08" db="EMBL/GenBank/DDBJ databases">
        <title>Muricauda profundi sp. nov., a marine bacterium isolated from deep seawater of the Mariana Trench.</title>
        <authorList>
            <person name="Wei Y."/>
        </authorList>
    </citation>
    <scope>NUCLEOTIDE SEQUENCE [LARGE SCALE GENOMIC DNA]</scope>
    <source>
        <strain evidence="1 2">W52</strain>
    </source>
</reference>
<sequence length="191" mass="20424">MKKIIFSFLLTLAAVQVSEAQEQGKFRVGLEVGYTVPDGGGGIFLAIEPKYNIADNMNVGLRFESAAMAKNFGSFETSLSSSVSYSGTFDYYLSLGSSSVAPFIGAGVGYHQPGTIGFDNDSYDEELLEADILVDGKFGGLIRAGFEAGKFRLAATYNLVGKSELLEAVEVKNSYLGISLGFYLGGGKWKK</sequence>
<dbReference type="EMBL" id="JAHZSV010000007">
    <property type="protein sequence ID" value="MBW8199645.1"/>
    <property type="molecule type" value="Genomic_DNA"/>
</dbReference>
<evidence type="ECO:0008006" key="3">
    <source>
        <dbReference type="Google" id="ProtNLM"/>
    </source>
</evidence>
<proteinExistence type="predicted"/>
<evidence type="ECO:0000313" key="2">
    <source>
        <dbReference type="Proteomes" id="UP001196136"/>
    </source>
</evidence>
<dbReference type="Gene3D" id="2.40.160.20">
    <property type="match status" value="1"/>
</dbReference>
<dbReference type="SUPFAM" id="SSF56925">
    <property type="entry name" value="OMPA-like"/>
    <property type="match status" value="1"/>
</dbReference>
<organism evidence="1 2">
    <name type="scientific">Flagellimonas abyssi</name>
    <dbReference type="NCBI Taxonomy" id="2864871"/>
    <lineage>
        <taxon>Bacteria</taxon>
        <taxon>Pseudomonadati</taxon>
        <taxon>Bacteroidota</taxon>
        <taxon>Flavobacteriia</taxon>
        <taxon>Flavobacteriales</taxon>
        <taxon>Flavobacteriaceae</taxon>
        <taxon>Flagellimonas</taxon>
    </lineage>
</organism>
<evidence type="ECO:0000313" key="1">
    <source>
        <dbReference type="EMBL" id="MBW8199645.1"/>
    </source>
</evidence>
<accession>A0ABS7EQG8</accession>
<protein>
    <recommendedName>
        <fullName evidence="3">Outer membrane protein beta-barrel domain-containing protein</fullName>
    </recommendedName>
</protein>
<comment type="caution">
    <text evidence="1">The sequence shown here is derived from an EMBL/GenBank/DDBJ whole genome shotgun (WGS) entry which is preliminary data.</text>
</comment>